<name>A0AAN8NXJ7_POLSC</name>
<evidence type="ECO:0000313" key="2">
    <source>
        <dbReference type="Proteomes" id="UP001372834"/>
    </source>
</evidence>
<reference evidence="1 2" key="1">
    <citation type="submission" date="2023-10" db="EMBL/GenBank/DDBJ databases">
        <title>Genomes of two closely related lineages of the louse Polyplax serrata with different host specificities.</title>
        <authorList>
            <person name="Martinu J."/>
            <person name="Tarabai H."/>
            <person name="Stefka J."/>
            <person name="Hypsa V."/>
        </authorList>
    </citation>
    <scope>NUCLEOTIDE SEQUENCE [LARGE SCALE GENOMIC DNA]</scope>
    <source>
        <strain evidence="1">HR10_N</strain>
    </source>
</reference>
<dbReference type="AlphaFoldDB" id="A0AAN8NXJ7"/>
<comment type="caution">
    <text evidence="1">The sequence shown here is derived from an EMBL/GenBank/DDBJ whole genome shotgun (WGS) entry which is preliminary data.</text>
</comment>
<sequence>MAACIRPKKTSMGKKSYEDVTAIGTLSPQHKNIIQVYTDWANHYLDKVKCKKHIQDLQVDVADGVVLADVIEAVRTVEGKEEPYSLTLMLCQPYLSINNSLY</sequence>
<accession>A0AAN8NXJ7</accession>
<gene>
    <name evidence="1" type="ORF">RUM43_013915</name>
</gene>
<dbReference type="Proteomes" id="UP001372834">
    <property type="component" value="Unassembled WGS sequence"/>
</dbReference>
<evidence type="ECO:0000313" key="1">
    <source>
        <dbReference type="EMBL" id="KAK6631849.1"/>
    </source>
</evidence>
<dbReference type="SUPFAM" id="SSF47576">
    <property type="entry name" value="Calponin-homology domain, CH-domain"/>
    <property type="match status" value="1"/>
</dbReference>
<dbReference type="Gene3D" id="1.10.418.10">
    <property type="entry name" value="Calponin-like domain"/>
    <property type="match status" value="1"/>
</dbReference>
<protein>
    <recommendedName>
        <fullName evidence="3">Calponin-homology (CH) domain-containing protein</fullName>
    </recommendedName>
</protein>
<organism evidence="1 2">
    <name type="scientific">Polyplax serrata</name>
    <name type="common">Common mouse louse</name>
    <dbReference type="NCBI Taxonomy" id="468196"/>
    <lineage>
        <taxon>Eukaryota</taxon>
        <taxon>Metazoa</taxon>
        <taxon>Ecdysozoa</taxon>
        <taxon>Arthropoda</taxon>
        <taxon>Hexapoda</taxon>
        <taxon>Insecta</taxon>
        <taxon>Pterygota</taxon>
        <taxon>Neoptera</taxon>
        <taxon>Paraneoptera</taxon>
        <taxon>Psocodea</taxon>
        <taxon>Troctomorpha</taxon>
        <taxon>Phthiraptera</taxon>
        <taxon>Anoplura</taxon>
        <taxon>Polyplacidae</taxon>
        <taxon>Polyplax</taxon>
    </lineage>
</organism>
<proteinExistence type="predicted"/>
<evidence type="ECO:0008006" key="3">
    <source>
        <dbReference type="Google" id="ProtNLM"/>
    </source>
</evidence>
<dbReference type="EMBL" id="JAWJWE010000008">
    <property type="protein sequence ID" value="KAK6631849.1"/>
    <property type="molecule type" value="Genomic_DNA"/>
</dbReference>
<dbReference type="InterPro" id="IPR036872">
    <property type="entry name" value="CH_dom_sf"/>
</dbReference>